<dbReference type="AlphaFoldDB" id="A0A1M5MRY4"/>
<dbReference type="Proteomes" id="UP000184074">
    <property type="component" value="Unassembled WGS sequence"/>
</dbReference>
<dbReference type="Pfam" id="PF01476">
    <property type="entry name" value="LysM"/>
    <property type="match status" value="1"/>
</dbReference>
<name>A0A1M5MRY4_9RHOB</name>
<dbReference type="PROSITE" id="PS51782">
    <property type="entry name" value="LYSM"/>
    <property type="match status" value="1"/>
</dbReference>
<dbReference type="InterPro" id="IPR052196">
    <property type="entry name" value="Bact_Kbp"/>
</dbReference>
<sequence>MASNSGQLALGALAAAVVGIGVVWLVPRPETAVVAPVEEAVAVPAEEGAVASGEGAAVSTTDEVAEAQTEAVETSPEEDVVAGVEVPTVGMRVEGDGIMVVTGRAIGASDLDILLDGEALERVLVGANGDFATVLSVPPSSQGRILSVIADPDGEAIASVENPLILPSVEQEPLIEDEVVVAGAVTSVDEGDLAEAADATEETPTEVVDLATDQSEAEDTTNTEVASEDAEVELEQLAEADAPDAVEELAEVQEPAEVVENTDLVSEEEALADASESPAIEENVAEIEETETVVAEAEATASEAASEADTQVEVTDATSTAEQTETQLVADEDGVRVVSTGPQVLSNVALDSISYDPTGAVLLTGRATGEGFVQVYVDNQPVTTSRITEGGDWRTDLPEVDTGVYTLRIDEVDAEGEVVSRIETPFKREEPEAVAAVLAEETAEDDFKVAVRTVQPGATLWAIAREQFGEGILYVAVYEANKDQIRDPDLIYPGQVFKIPELSE</sequence>
<keyword evidence="4" id="KW-1185">Reference proteome</keyword>
<keyword evidence="1" id="KW-0175">Coiled coil</keyword>
<dbReference type="CDD" id="cd00118">
    <property type="entry name" value="LysM"/>
    <property type="match status" value="1"/>
</dbReference>
<evidence type="ECO:0000313" key="4">
    <source>
        <dbReference type="Proteomes" id="UP000184074"/>
    </source>
</evidence>
<organism evidence="3 4">
    <name type="scientific">Cognatiyoonia sediminum</name>
    <dbReference type="NCBI Taxonomy" id="1508389"/>
    <lineage>
        <taxon>Bacteria</taxon>
        <taxon>Pseudomonadati</taxon>
        <taxon>Pseudomonadota</taxon>
        <taxon>Alphaproteobacteria</taxon>
        <taxon>Rhodobacterales</taxon>
        <taxon>Paracoccaceae</taxon>
        <taxon>Cognatiyoonia</taxon>
    </lineage>
</organism>
<dbReference type="PANTHER" id="PTHR34700">
    <property type="entry name" value="POTASSIUM BINDING PROTEIN KBP"/>
    <property type="match status" value="1"/>
</dbReference>
<dbReference type="InterPro" id="IPR018392">
    <property type="entry name" value="LysM"/>
</dbReference>
<gene>
    <name evidence="3" type="ORF">SAMN05444003_0960</name>
</gene>
<dbReference type="Gene3D" id="3.10.350.10">
    <property type="entry name" value="LysM domain"/>
    <property type="match status" value="1"/>
</dbReference>
<accession>A0A1M5MRY4</accession>
<dbReference type="SMART" id="SM00257">
    <property type="entry name" value="LysM"/>
    <property type="match status" value="1"/>
</dbReference>
<dbReference type="PANTHER" id="PTHR34700:SF4">
    <property type="entry name" value="PHAGE-LIKE ELEMENT PBSX PROTEIN XKDP"/>
    <property type="match status" value="1"/>
</dbReference>
<dbReference type="InterPro" id="IPR036779">
    <property type="entry name" value="LysM_dom_sf"/>
</dbReference>
<dbReference type="STRING" id="1508389.SAMN05444003_0960"/>
<evidence type="ECO:0000313" key="3">
    <source>
        <dbReference type="EMBL" id="SHG79543.1"/>
    </source>
</evidence>
<evidence type="ECO:0000256" key="1">
    <source>
        <dbReference type="SAM" id="Coils"/>
    </source>
</evidence>
<feature type="coiled-coil region" evidence="1">
    <location>
        <begin position="280"/>
        <end position="307"/>
    </location>
</feature>
<feature type="domain" description="LysM" evidence="2">
    <location>
        <begin position="450"/>
        <end position="499"/>
    </location>
</feature>
<proteinExistence type="predicted"/>
<dbReference type="EMBL" id="FQXB01000001">
    <property type="protein sequence ID" value="SHG79543.1"/>
    <property type="molecule type" value="Genomic_DNA"/>
</dbReference>
<protein>
    <submittedName>
        <fullName evidence="3">LysM domain-containing protein</fullName>
    </submittedName>
</protein>
<dbReference type="RefSeq" id="WP_242648989.1">
    <property type="nucleotide sequence ID" value="NZ_FQXB01000001.1"/>
</dbReference>
<reference evidence="3 4" key="1">
    <citation type="submission" date="2016-11" db="EMBL/GenBank/DDBJ databases">
        <authorList>
            <person name="Jaros S."/>
            <person name="Januszkiewicz K."/>
            <person name="Wedrychowicz H."/>
        </authorList>
    </citation>
    <scope>NUCLEOTIDE SEQUENCE [LARGE SCALE GENOMIC DNA]</scope>
    <source>
        <strain evidence="3 4">DSM 28715</strain>
    </source>
</reference>
<evidence type="ECO:0000259" key="2">
    <source>
        <dbReference type="PROSITE" id="PS51782"/>
    </source>
</evidence>